<dbReference type="PROSITE" id="PS50835">
    <property type="entry name" value="IG_LIKE"/>
    <property type="match status" value="1"/>
</dbReference>
<dbReference type="InterPro" id="IPR050958">
    <property type="entry name" value="Cell_Adh-Cytoskel_Orgn"/>
</dbReference>
<dbReference type="InterPro" id="IPR013783">
    <property type="entry name" value="Ig-like_fold"/>
</dbReference>
<dbReference type="HOGENOM" id="CLU_308417_0_0_1"/>
<dbReference type="SUPFAM" id="SSF48726">
    <property type="entry name" value="Immunoglobulin"/>
    <property type="match status" value="1"/>
</dbReference>
<evidence type="ECO:0000256" key="2">
    <source>
        <dbReference type="ARBA" id="ARBA00023157"/>
    </source>
</evidence>
<organism evidence="3">
    <name type="scientific">Magallana gigas</name>
    <name type="common">Pacific oyster</name>
    <name type="synonym">Crassostrea gigas</name>
    <dbReference type="NCBI Taxonomy" id="29159"/>
    <lineage>
        <taxon>Eukaryota</taxon>
        <taxon>Metazoa</taxon>
        <taxon>Spiralia</taxon>
        <taxon>Lophotrochozoa</taxon>
        <taxon>Mollusca</taxon>
        <taxon>Bivalvia</taxon>
        <taxon>Autobranchia</taxon>
        <taxon>Pteriomorphia</taxon>
        <taxon>Ostreida</taxon>
        <taxon>Ostreoidea</taxon>
        <taxon>Ostreidae</taxon>
        <taxon>Magallana</taxon>
    </lineage>
</organism>
<dbReference type="Pfam" id="PF18738">
    <property type="entry name" value="HEPN_DZIP3"/>
    <property type="match status" value="1"/>
</dbReference>
<name>K1QFG8_MAGGI</name>
<dbReference type="InterPro" id="IPR011042">
    <property type="entry name" value="6-blade_b-propeller_TolB-like"/>
</dbReference>
<dbReference type="AlphaFoldDB" id="K1QFG8"/>
<dbReference type="InterPro" id="IPR007110">
    <property type="entry name" value="Ig-like_dom"/>
</dbReference>
<protein>
    <submittedName>
        <fullName evidence="3">Uncharacterized protein</fullName>
    </submittedName>
</protein>
<keyword evidence="1" id="KW-0732">Signal</keyword>
<dbReference type="InParanoid" id="K1QFG8"/>
<dbReference type="GO" id="GO:0050808">
    <property type="term" value="P:synapse organization"/>
    <property type="evidence" value="ECO:0007669"/>
    <property type="project" value="TreeGrafter"/>
</dbReference>
<gene>
    <name evidence="3" type="ORF">CGI_10017571</name>
</gene>
<dbReference type="CDD" id="cd00096">
    <property type="entry name" value="Ig"/>
    <property type="match status" value="1"/>
</dbReference>
<keyword evidence="2" id="KW-1015">Disulfide bond</keyword>
<dbReference type="Gene3D" id="2.120.10.30">
    <property type="entry name" value="TolB, C-terminal domain"/>
    <property type="match status" value="1"/>
</dbReference>
<sequence length="957" mass="109817">MRIGDDIERLRLMRNKFAHANSAGIPEAEFQVLWNDLKSVIPRIQTFMNSTGSNVNYEQKLADIERTDFGFGDLQKYKLFLEATLSQLKEERIKDEPEISITGAERVVWGEKTCFEADLKQKEASHWSISWQRVRGSVTYQIDISDKKYRDSTRTQLVIHSVSKDDEGEYQAVLARESNGNKRKIESNAIFLHVKGELPGFKVWKVTTEEESITIHYKVKNNAPRVYDIKWIKNGEGLNFKTQKYVGGGLSDSFLRITSPNGGDKGTYSCTLENAVGFTSRDVTFDIPEVIFAKFEKEDGTQWVTVTIKSIPEPVLVQWRKRERNSDRFQPINVNAEEFKGSSCSFPHPVLVVKLKEQVENFHFQIKIKNFIGTCKKTIQGSLNENYDDEVAGIKFAILFDDLADHFPEEKFKKLEDLIQSSTKVNNIESLKEAKSARDCFRILYSENLFTKLDVTFMQFLLRRTGCKELDNKCAEYAKGQKALGFYEKQTEDGFKHIYFHVTGDLSNFNKEKRRQIRETVAAMVGCKTDRVSLNGYRHSESFIAIVSIEVIYVGKLVAINEQDRYRFVRLNIDYFTVDFIKVILKISPACISPRPISTLGPSALGLILESRADTSCDMEKDSQRVDYHEHVPKTEQHRILPPRVFVPSKVRVDTSTRFLHKMEDEESMETSLKLPIPKRFEYNARLRSSINVSTSNINHISCFKPNRLWLSTENIIKEIDEDGHLLRELSVNLTHAGYHTVSKAGGLLFKKDNDIYMLSSSGEIRNLHIHANELSCIHSSQLNGDIFVGEEELIERYNDKGVKLQTISTIKFTERSAFRCFKLVYPNFYCKITENINGDIVTIVNNQLVAFKSDGEHKFTYSGKRYGSNFNPSGLCNDTFGHILVRDFYHLCVHLLDINGYRLAKFLIHRPYPNAMCVDEKNNLYVGCVNTIDVYTYLSDTAITEHDAMVIDSDIP</sequence>
<dbReference type="GO" id="GO:0005886">
    <property type="term" value="C:plasma membrane"/>
    <property type="evidence" value="ECO:0007669"/>
    <property type="project" value="TreeGrafter"/>
</dbReference>
<dbReference type="PANTHER" id="PTHR45080">
    <property type="entry name" value="CONTACTIN 5"/>
    <property type="match status" value="1"/>
</dbReference>
<dbReference type="GO" id="GO:0030424">
    <property type="term" value="C:axon"/>
    <property type="evidence" value="ECO:0007669"/>
    <property type="project" value="TreeGrafter"/>
</dbReference>
<dbReference type="InterPro" id="IPR036179">
    <property type="entry name" value="Ig-like_dom_sf"/>
</dbReference>
<reference evidence="3" key="1">
    <citation type="journal article" date="2012" name="Nature">
        <title>The oyster genome reveals stress adaptation and complexity of shell formation.</title>
        <authorList>
            <person name="Zhang G."/>
            <person name="Fang X."/>
            <person name="Guo X."/>
            <person name="Li L."/>
            <person name="Luo R."/>
            <person name="Xu F."/>
            <person name="Yang P."/>
            <person name="Zhang L."/>
            <person name="Wang X."/>
            <person name="Qi H."/>
            <person name="Xiong Z."/>
            <person name="Que H."/>
            <person name="Xie Y."/>
            <person name="Holland P.W."/>
            <person name="Paps J."/>
            <person name="Zhu Y."/>
            <person name="Wu F."/>
            <person name="Chen Y."/>
            <person name="Wang J."/>
            <person name="Peng C."/>
            <person name="Meng J."/>
            <person name="Yang L."/>
            <person name="Liu J."/>
            <person name="Wen B."/>
            <person name="Zhang N."/>
            <person name="Huang Z."/>
            <person name="Zhu Q."/>
            <person name="Feng Y."/>
            <person name="Mount A."/>
            <person name="Hedgecock D."/>
            <person name="Xu Z."/>
            <person name="Liu Y."/>
            <person name="Domazet-Loso T."/>
            <person name="Du Y."/>
            <person name="Sun X."/>
            <person name="Zhang S."/>
            <person name="Liu B."/>
            <person name="Cheng P."/>
            <person name="Jiang X."/>
            <person name="Li J."/>
            <person name="Fan D."/>
            <person name="Wang W."/>
            <person name="Fu W."/>
            <person name="Wang T."/>
            <person name="Wang B."/>
            <person name="Zhang J."/>
            <person name="Peng Z."/>
            <person name="Li Y."/>
            <person name="Li N."/>
            <person name="Wang J."/>
            <person name="Chen M."/>
            <person name="He Y."/>
            <person name="Tan F."/>
            <person name="Song X."/>
            <person name="Zheng Q."/>
            <person name="Huang R."/>
            <person name="Yang H."/>
            <person name="Du X."/>
            <person name="Chen L."/>
            <person name="Yang M."/>
            <person name="Gaffney P.M."/>
            <person name="Wang S."/>
            <person name="Luo L."/>
            <person name="She Z."/>
            <person name="Ming Y."/>
            <person name="Huang W."/>
            <person name="Zhang S."/>
            <person name="Huang B."/>
            <person name="Zhang Y."/>
            <person name="Qu T."/>
            <person name="Ni P."/>
            <person name="Miao G."/>
            <person name="Wang J."/>
            <person name="Wang Q."/>
            <person name="Steinberg C.E."/>
            <person name="Wang H."/>
            <person name="Li N."/>
            <person name="Qian L."/>
            <person name="Zhang G."/>
            <person name="Li Y."/>
            <person name="Yang H."/>
            <person name="Liu X."/>
            <person name="Wang J."/>
            <person name="Yin Y."/>
            <person name="Wang J."/>
        </authorList>
    </citation>
    <scope>NUCLEOTIDE SEQUENCE [LARGE SCALE GENOMIC DNA]</scope>
    <source>
        <strain evidence="3">05x7-T-G4-1.051#20</strain>
    </source>
</reference>
<dbReference type="SUPFAM" id="SSF63829">
    <property type="entry name" value="Calcium-dependent phosphotriesterase"/>
    <property type="match status" value="1"/>
</dbReference>
<evidence type="ECO:0000256" key="1">
    <source>
        <dbReference type="ARBA" id="ARBA00022729"/>
    </source>
</evidence>
<dbReference type="Gene3D" id="2.60.40.10">
    <property type="entry name" value="Immunoglobulins"/>
    <property type="match status" value="2"/>
</dbReference>
<dbReference type="GO" id="GO:0043025">
    <property type="term" value="C:neuronal cell body"/>
    <property type="evidence" value="ECO:0007669"/>
    <property type="project" value="TreeGrafter"/>
</dbReference>
<proteinExistence type="predicted"/>
<dbReference type="GO" id="GO:0008046">
    <property type="term" value="F:axon guidance receptor activity"/>
    <property type="evidence" value="ECO:0007669"/>
    <property type="project" value="TreeGrafter"/>
</dbReference>
<dbReference type="GO" id="GO:0007156">
    <property type="term" value="P:homophilic cell adhesion via plasma membrane adhesion molecules"/>
    <property type="evidence" value="ECO:0007669"/>
    <property type="project" value="TreeGrafter"/>
</dbReference>
<dbReference type="PANTHER" id="PTHR45080:SF8">
    <property type="entry name" value="IG-LIKE DOMAIN-CONTAINING PROTEIN"/>
    <property type="match status" value="1"/>
</dbReference>
<dbReference type="EMBL" id="JH816686">
    <property type="protein sequence ID" value="EKC27565.1"/>
    <property type="molecule type" value="Genomic_DNA"/>
</dbReference>
<accession>K1QFG8</accession>
<evidence type="ECO:0000313" key="3">
    <source>
        <dbReference type="EMBL" id="EKC27565.1"/>
    </source>
</evidence>
<dbReference type="InterPro" id="IPR041249">
    <property type="entry name" value="HEPN_DZIP3"/>
</dbReference>